<reference evidence="1" key="1">
    <citation type="journal article" date="2021" name="Proc. Natl. Acad. Sci. U.S.A.">
        <title>A Catalog of Tens of Thousands of Viruses from Human Metagenomes Reveals Hidden Associations with Chronic Diseases.</title>
        <authorList>
            <person name="Tisza M.J."/>
            <person name="Buck C.B."/>
        </authorList>
    </citation>
    <scope>NUCLEOTIDE SEQUENCE</scope>
    <source>
        <strain evidence="1">CtWWc42</strain>
    </source>
</reference>
<sequence>MGTTVKYNGAICVKIDGSDQITPVASTSVVKENQRVQVLIKNHQATITGNLSDPSASGETVKSHGNKITEMDIVIAGKVDTGELNAQIGRIDTLVSDNVTIRNNLDAANANIKNLQADNVTINGTLTANKADIDSLKAKKIDAEVVEANYATIKNLEATNADIRNLKVDYGDFKNLTTENFNATNASIKNLQAEKANIADLETKYANIDFANIGEAAIKKLFSESGIIKDLVMQDGNITGELVGVTIKGDLIEGNTIKADKLVIKGTDGLYYELNANGETVEANQTEYNSLNGSVIVAKSITASKINVSDLVAFGATIGGFHITEDSIYSGVKSSADNTTRGIFGNTDGEFAVGDANNYVRFYNIGTAEDPKYFLDISSSGVTFSTLKSNVDSMDNTTSTLGSSLQILSDKLTSFVNGAVSSSLVTQTESGFSFNFEQIKNMAEENKNEINDVQSSLESGGAQLENLKDAVGNIDKILEKQQSYINLTQDSSGNPLIELGASNSSFRVMITNTSIDFMEGSIRIAYISKDALNITSATVSREFKIGDVDGAGYIWQKRPNNHLGLRYVSS</sequence>
<dbReference type="EMBL" id="BK015795">
    <property type="protein sequence ID" value="DAE25259.1"/>
    <property type="molecule type" value="Genomic_DNA"/>
</dbReference>
<organism evidence="1">
    <name type="scientific">Siphoviridae sp. ctWWc42</name>
    <dbReference type="NCBI Taxonomy" id="2826361"/>
    <lineage>
        <taxon>Viruses</taxon>
        <taxon>Duplodnaviria</taxon>
        <taxon>Heunggongvirae</taxon>
        <taxon>Uroviricota</taxon>
        <taxon>Caudoviricetes</taxon>
    </lineage>
</organism>
<protein>
    <submittedName>
        <fullName evidence="1">Uncharacterized protein</fullName>
    </submittedName>
</protein>
<accession>A0A8S5R2E1</accession>
<evidence type="ECO:0000313" key="1">
    <source>
        <dbReference type="EMBL" id="DAE25259.1"/>
    </source>
</evidence>
<name>A0A8S5R2E1_9CAUD</name>
<proteinExistence type="predicted"/>